<dbReference type="Proteomes" id="UP001341840">
    <property type="component" value="Unassembled WGS sequence"/>
</dbReference>
<feature type="region of interest" description="Disordered" evidence="1">
    <location>
        <begin position="53"/>
        <end position="172"/>
    </location>
</feature>
<organism evidence="2 3">
    <name type="scientific">Stylosanthes scabra</name>
    <dbReference type="NCBI Taxonomy" id="79078"/>
    <lineage>
        <taxon>Eukaryota</taxon>
        <taxon>Viridiplantae</taxon>
        <taxon>Streptophyta</taxon>
        <taxon>Embryophyta</taxon>
        <taxon>Tracheophyta</taxon>
        <taxon>Spermatophyta</taxon>
        <taxon>Magnoliopsida</taxon>
        <taxon>eudicotyledons</taxon>
        <taxon>Gunneridae</taxon>
        <taxon>Pentapetalae</taxon>
        <taxon>rosids</taxon>
        <taxon>fabids</taxon>
        <taxon>Fabales</taxon>
        <taxon>Fabaceae</taxon>
        <taxon>Papilionoideae</taxon>
        <taxon>50 kb inversion clade</taxon>
        <taxon>dalbergioids sensu lato</taxon>
        <taxon>Dalbergieae</taxon>
        <taxon>Pterocarpus clade</taxon>
        <taxon>Stylosanthes</taxon>
    </lineage>
</organism>
<dbReference type="EMBL" id="JASCZI010153108">
    <property type="protein sequence ID" value="MED6177073.1"/>
    <property type="molecule type" value="Genomic_DNA"/>
</dbReference>
<evidence type="ECO:0000256" key="1">
    <source>
        <dbReference type="SAM" id="MobiDB-lite"/>
    </source>
</evidence>
<feature type="compositionally biased region" description="Basic residues" evidence="1">
    <location>
        <begin position="88"/>
        <end position="99"/>
    </location>
</feature>
<proteinExistence type="predicted"/>
<reference evidence="2 3" key="1">
    <citation type="journal article" date="2023" name="Plants (Basel)">
        <title>Bridging the Gap: Combining Genomics and Transcriptomics Approaches to Understand Stylosanthes scabra, an Orphan Legume from the Brazilian Caatinga.</title>
        <authorList>
            <person name="Ferreira-Neto J.R.C."/>
            <person name="da Silva M.D."/>
            <person name="Binneck E."/>
            <person name="de Melo N.F."/>
            <person name="da Silva R.H."/>
            <person name="de Melo A.L.T.M."/>
            <person name="Pandolfi V."/>
            <person name="Bustamante F.O."/>
            <person name="Brasileiro-Vidal A.C."/>
            <person name="Benko-Iseppon A.M."/>
        </authorList>
    </citation>
    <scope>NUCLEOTIDE SEQUENCE [LARGE SCALE GENOMIC DNA]</scope>
    <source>
        <tissue evidence="2">Leaves</tissue>
    </source>
</reference>
<accession>A0ABU6VWI6</accession>
<comment type="caution">
    <text evidence="2">The sequence shown here is derived from an EMBL/GenBank/DDBJ whole genome shotgun (WGS) entry which is preliminary data.</text>
</comment>
<gene>
    <name evidence="2" type="ORF">PIB30_094302</name>
</gene>
<sequence length="172" mass="18851">MMQLPSFPMLKRVRVWVSLGVRIEVNKAGGKYNASNATENGVAKEQDWIEVTKKSKTKQGGQPEKQKIIPSNSNKGKGMVRESSANSVKKKPAHGRTRVHNLSAQLNTPPKFAVRKRQRSTSAQSSPELRQISSVHASTSGTKDDGPVQEEARKEAPLVAKDSPQSQPNKLT</sequence>
<evidence type="ECO:0000313" key="3">
    <source>
        <dbReference type="Proteomes" id="UP001341840"/>
    </source>
</evidence>
<name>A0ABU6VWI6_9FABA</name>
<feature type="compositionally biased region" description="Basic and acidic residues" evidence="1">
    <location>
        <begin position="142"/>
        <end position="156"/>
    </location>
</feature>
<feature type="compositionally biased region" description="Polar residues" evidence="1">
    <location>
        <begin position="120"/>
        <end position="141"/>
    </location>
</feature>
<evidence type="ECO:0000313" key="2">
    <source>
        <dbReference type="EMBL" id="MED6177073.1"/>
    </source>
</evidence>
<keyword evidence="3" id="KW-1185">Reference proteome</keyword>
<feature type="compositionally biased region" description="Polar residues" evidence="1">
    <location>
        <begin position="163"/>
        <end position="172"/>
    </location>
</feature>
<protein>
    <submittedName>
        <fullName evidence="2">Uncharacterized protein</fullName>
    </submittedName>
</protein>